<protein>
    <submittedName>
        <fullName evidence="4">SDR family oxidoreductase</fullName>
    </submittedName>
</protein>
<accession>A0ABY3XJC3</accession>
<dbReference type="PANTHER" id="PTHR44196">
    <property type="entry name" value="DEHYDROGENASE/REDUCTASE SDR FAMILY MEMBER 7B"/>
    <property type="match status" value="1"/>
</dbReference>
<dbReference type="Pfam" id="PF00106">
    <property type="entry name" value="adh_short"/>
    <property type="match status" value="1"/>
</dbReference>
<dbReference type="PANTHER" id="PTHR44196:SF1">
    <property type="entry name" value="DEHYDROGENASE_REDUCTASE SDR FAMILY MEMBER 7B"/>
    <property type="match status" value="1"/>
</dbReference>
<keyword evidence="5" id="KW-1185">Reference proteome</keyword>
<reference evidence="4 5" key="1">
    <citation type="submission" date="2022-03" db="EMBL/GenBank/DDBJ databases">
        <title>Complete genome sequence of Lysobacter capsici VKM B-2533 and Lysobacter gummosus 10.1.1, promising sources of lytic agents.</title>
        <authorList>
            <person name="Tarlachkov S.V."/>
            <person name="Kudryakova I.V."/>
            <person name="Afoshin A.S."/>
            <person name="Leontyevskaya E.A."/>
            <person name="Leontyevskaya N.V."/>
        </authorList>
    </citation>
    <scope>NUCLEOTIDE SEQUENCE [LARGE SCALE GENOMIC DNA]</scope>
    <source>
        <strain evidence="4 5">10.1.1</strain>
    </source>
</reference>
<evidence type="ECO:0000313" key="4">
    <source>
        <dbReference type="EMBL" id="UNP31753.1"/>
    </source>
</evidence>
<organism evidence="4 5">
    <name type="scientific">Lysobacter gummosus</name>
    <dbReference type="NCBI Taxonomy" id="262324"/>
    <lineage>
        <taxon>Bacteria</taxon>
        <taxon>Pseudomonadati</taxon>
        <taxon>Pseudomonadota</taxon>
        <taxon>Gammaproteobacteria</taxon>
        <taxon>Lysobacterales</taxon>
        <taxon>Lysobacteraceae</taxon>
        <taxon>Lysobacter</taxon>
    </lineage>
</organism>
<evidence type="ECO:0000313" key="5">
    <source>
        <dbReference type="Proteomes" id="UP000829194"/>
    </source>
</evidence>
<gene>
    <name evidence="4" type="ORF">MOV92_11105</name>
</gene>
<dbReference type="PRINTS" id="PR00081">
    <property type="entry name" value="GDHRDH"/>
</dbReference>
<sequence length="282" mass="30109">MSAAGQGPRVFITGGASGLGRALAEGYAREGARVCIGDVNAARGEETLAALHEAGAQAHYLHCDVTREEDLQAAAGWLQANWNGVDLVVNNAGVADMGPVEAMPIADWQWMIDINLLGVVRGCKVFAPLMRKQGQGSLLNIASMAGLIHPPYAGAYNATKAAVVALSETLKAELESAGIRVSVACPAFFRTNLSESLRSRDPRYARWMRKLVDESSVGAEEIAAKIRAGVAKGEFRILTHASARRFWMLKRLLPYSLYEAAMRRAGKGGSGRKQPQSASSKG</sequence>
<keyword evidence="2" id="KW-0560">Oxidoreductase</keyword>
<dbReference type="NCBIfam" id="NF004196">
    <property type="entry name" value="PRK05650.1"/>
    <property type="match status" value="1"/>
</dbReference>
<name>A0ABY3XJC3_9GAMM</name>
<dbReference type="CDD" id="cd05233">
    <property type="entry name" value="SDR_c"/>
    <property type="match status" value="1"/>
</dbReference>
<dbReference type="RefSeq" id="WP_057942862.1">
    <property type="nucleotide sequence ID" value="NZ_CP011131.1"/>
</dbReference>
<dbReference type="InterPro" id="IPR002347">
    <property type="entry name" value="SDR_fam"/>
</dbReference>
<proteinExistence type="inferred from homology"/>
<evidence type="ECO:0000256" key="3">
    <source>
        <dbReference type="RuleBase" id="RU000363"/>
    </source>
</evidence>
<comment type="similarity">
    <text evidence="1 3">Belongs to the short-chain dehydrogenases/reductases (SDR) family.</text>
</comment>
<evidence type="ECO:0000256" key="2">
    <source>
        <dbReference type="ARBA" id="ARBA00023002"/>
    </source>
</evidence>
<dbReference type="Proteomes" id="UP000829194">
    <property type="component" value="Chromosome"/>
</dbReference>
<evidence type="ECO:0000256" key="1">
    <source>
        <dbReference type="ARBA" id="ARBA00006484"/>
    </source>
</evidence>
<dbReference type="SUPFAM" id="SSF51735">
    <property type="entry name" value="NAD(P)-binding Rossmann-fold domains"/>
    <property type="match status" value="1"/>
</dbReference>
<dbReference type="Gene3D" id="3.40.50.720">
    <property type="entry name" value="NAD(P)-binding Rossmann-like Domain"/>
    <property type="match status" value="1"/>
</dbReference>
<dbReference type="InterPro" id="IPR036291">
    <property type="entry name" value="NAD(P)-bd_dom_sf"/>
</dbReference>
<dbReference type="EMBL" id="CP093547">
    <property type="protein sequence ID" value="UNP31753.1"/>
    <property type="molecule type" value="Genomic_DNA"/>
</dbReference>
<dbReference type="PRINTS" id="PR00080">
    <property type="entry name" value="SDRFAMILY"/>
</dbReference>